<evidence type="ECO:0000313" key="2">
    <source>
        <dbReference type="Proteomes" id="UP000051679"/>
    </source>
</evidence>
<evidence type="ECO:0000313" key="1">
    <source>
        <dbReference type="EMBL" id="KRM56114.1"/>
    </source>
</evidence>
<sequence>MQEIAYEYKDISLTSKDASYRLNAYKRFGWETIDAWMDNGDSVRLQRPLNSPRYDQWNAEEQDFERAMERAQKGKFLMSFSLFK</sequence>
<organism evidence="1 2">
    <name type="scientific">Lacticaseibacillus sharpeae JCM 1186 = DSM 20505</name>
    <dbReference type="NCBI Taxonomy" id="1291052"/>
    <lineage>
        <taxon>Bacteria</taxon>
        <taxon>Bacillati</taxon>
        <taxon>Bacillota</taxon>
        <taxon>Bacilli</taxon>
        <taxon>Lactobacillales</taxon>
        <taxon>Lactobacillaceae</taxon>
        <taxon>Lacticaseibacillus</taxon>
    </lineage>
</organism>
<dbReference type="EMBL" id="AYYO01000009">
    <property type="protein sequence ID" value="KRM56114.1"/>
    <property type="molecule type" value="Genomic_DNA"/>
</dbReference>
<dbReference type="PATRIC" id="fig|1291052.5.peg.656"/>
<name>A0A0R1ZP14_9LACO</name>
<dbReference type="Proteomes" id="UP000051679">
    <property type="component" value="Unassembled WGS sequence"/>
</dbReference>
<proteinExistence type="predicted"/>
<reference evidence="1 2" key="1">
    <citation type="journal article" date="2015" name="Genome Announc.">
        <title>Expanding the biotechnology potential of lactobacilli through comparative genomics of 213 strains and associated genera.</title>
        <authorList>
            <person name="Sun Z."/>
            <person name="Harris H.M."/>
            <person name="McCann A."/>
            <person name="Guo C."/>
            <person name="Argimon S."/>
            <person name="Zhang W."/>
            <person name="Yang X."/>
            <person name="Jeffery I.B."/>
            <person name="Cooney J.C."/>
            <person name="Kagawa T.F."/>
            <person name="Liu W."/>
            <person name="Song Y."/>
            <person name="Salvetti E."/>
            <person name="Wrobel A."/>
            <person name="Rasinkangas P."/>
            <person name="Parkhill J."/>
            <person name="Rea M.C."/>
            <person name="O'Sullivan O."/>
            <person name="Ritari J."/>
            <person name="Douillard F.P."/>
            <person name="Paul Ross R."/>
            <person name="Yang R."/>
            <person name="Briner A.E."/>
            <person name="Felis G.E."/>
            <person name="de Vos W.M."/>
            <person name="Barrangou R."/>
            <person name="Klaenhammer T.R."/>
            <person name="Caufield P.W."/>
            <person name="Cui Y."/>
            <person name="Zhang H."/>
            <person name="O'Toole P.W."/>
        </authorList>
    </citation>
    <scope>NUCLEOTIDE SEQUENCE [LARGE SCALE GENOMIC DNA]</scope>
    <source>
        <strain evidence="1 2">DSM 20505</strain>
    </source>
</reference>
<dbReference type="AlphaFoldDB" id="A0A0R1ZP14"/>
<comment type="caution">
    <text evidence="1">The sequence shown here is derived from an EMBL/GenBank/DDBJ whole genome shotgun (WGS) entry which is preliminary data.</text>
</comment>
<dbReference type="OrthoDB" id="2324944at2"/>
<gene>
    <name evidence="1" type="ORF">FC18_GL000643</name>
</gene>
<keyword evidence="2" id="KW-1185">Reference proteome</keyword>
<accession>A0A0R1ZP14</accession>
<dbReference type="RefSeq" id="WP_054677700.1">
    <property type="nucleotide sequence ID" value="NZ_AYYO01000009.1"/>
</dbReference>
<protein>
    <submittedName>
        <fullName evidence="1">Uncharacterized protein</fullName>
    </submittedName>
</protein>